<protein>
    <submittedName>
        <fullName evidence="2">Putative dynein heavy chain</fullName>
    </submittedName>
</protein>
<feature type="compositionally biased region" description="Basic and acidic residues" evidence="1">
    <location>
        <begin position="459"/>
        <end position="492"/>
    </location>
</feature>
<feature type="region of interest" description="Disordered" evidence="1">
    <location>
        <begin position="459"/>
        <end position="497"/>
    </location>
</feature>
<feature type="region of interest" description="Disordered" evidence="1">
    <location>
        <begin position="37"/>
        <end position="67"/>
    </location>
</feature>
<organism evidence="2 3">
    <name type="scientific">Streblomastix strix</name>
    <dbReference type="NCBI Taxonomy" id="222440"/>
    <lineage>
        <taxon>Eukaryota</taxon>
        <taxon>Metamonada</taxon>
        <taxon>Preaxostyla</taxon>
        <taxon>Oxymonadida</taxon>
        <taxon>Streblomastigidae</taxon>
        <taxon>Streblomastix</taxon>
    </lineage>
</organism>
<evidence type="ECO:0000256" key="1">
    <source>
        <dbReference type="SAM" id="MobiDB-lite"/>
    </source>
</evidence>
<dbReference type="Proteomes" id="UP000324800">
    <property type="component" value="Unassembled WGS sequence"/>
</dbReference>
<feature type="region of interest" description="Disordered" evidence="1">
    <location>
        <begin position="101"/>
        <end position="127"/>
    </location>
</feature>
<feature type="region of interest" description="Disordered" evidence="1">
    <location>
        <begin position="525"/>
        <end position="677"/>
    </location>
</feature>
<feature type="compositionally biased region" description="Polar residues" evidence="1">
    <location>
        <begin position="525"/>
        <end position="541"/>
    </location>
</feature>
<dbReference type="OrthoDB" id="1938332at2759"/>
<feature type="compositionally biased region" description="Low complexity" evidence="1">
    <location>
        <begin position="606"/>
        <end position="631"/>
    </location>
</feature>
<feature type="compositionally biased region" description="Basic and acidic residues" evidence="1">
    <location>
        <begin position="542"/>
        <end position="558"/>
    </location>
</feature>
<sequence length="677" mass="77165">MTTKISALLKNTLESRLNNLPPVSKQELTNRLYANVSGKQQLPPLPGAAVNPTTTTHKQPEQKPPTLPRSYIEQQNALSQAQQSGGKSPLPARFQNLPQQTVIGVPDRQATTPSRLTPLPKQDGHPVHIRSEDGTNVIDFVESIRGYSNKLDFVYAKLACGQFESINPYDLVTVGFNNINQSNYYTVSAKGITHFRNGEVIFTALEDWEKERQYYNEVCQIKLFKEYRMWRSYGAWESFNRRRHMEGSHVSLSDIHFLASDPLRNALHEIRRKCLDFKETRLYVPRWDKTYTLQEFLEERNEQSTEFRQELADFWKDIEEVVGKACHDVMDVKGFLKHDAGGNKGGANAQRPMKINRQSIQGDGQAGSDGSGGQGGQSLEEALMGEMSYTKMAARRQECIRLTAFIRTSDFILLDMLHHVVLQATHDLLMSLRRCQGAPDPNQPQMQEVNKVRDLIRKRKTSEAEEHERARIVKEKRDEEKRRDAEMKEAKKMKQNASLAALVQQQNQAPGQLVKSKSRSQLMKTVQNKQDIGKSNLSQDQNKQELTKQQKNLSKYDEDYGPDYVQQSTTPRGKMVGGMATMKKKQKDKEMKRLGNQQTGGSTMRDNNNNNNNNNDTSQFSDNNNNNNNIADDSEQRRDNFIIPYFSPLASEPQPLKRRPALPTKEDSKPVYGGIED</sequence>
<evidence type="ECO:0000313" key="3">
    <source>
        <dbReference type="Proteomes" id="UP000324800"/>
    </source>
</evidence>
<feature type="compositionally biased region" description="Polar residues" evidence="1">
    <location>
        <begin position="595"/>
        <end position="605"/>
    </location>
</feature>
<dbReference type="EMBL" id="SNRW01006816">
    <property type="protein sequence ID" value="KAA6382382.1"/>
    <property type="molecule type" value="Genomic_DNA"/>
</dbReference>
<proteinExistence type="predicted"/>
<evidence type="ECO:0000313" key="2">
    <source>
        <dbReference type="EMBL" id="KAA6382382.1"/>
    </source>
</evidence>
<name>A0A5J4VIH6_9EUKA</name>
<dbReference type="AlphaFoldDB" id="A0A5J4VIH6"/>
<gene>
    <name evidence="2" type="ORF">EZS28_022092</name>
</gene>
<feature type="non-terminal residue" evidence="2">
    <location>
        <position position="677"/>
    </location>
</feature>
<accession>A0A5J4VIH6</accession>
<reference evidence="2 3" key="1">
    <citation type="submission" date="2019-03" db="EMBL/GenBank/DDBJ databases">
        <title>Single cell metagenomics reveals metabolic interactions within the superorganism composed of flagellate Streblomastix strix and complex community of Bacteroidetes bacteria on its surface.</title>
        <authorList>
            <person name="Treitli S.C."/>
            <person name="Kolisko M."/>
            <person name="Husnik F."/>
            <person name="Keeling P."/>
            <person name="Hampl V."/>
        </authorList>
    </citation>
    <scope>NUCLEOTIDE SEQUENCE [LARGE SCALE GENOMIC DNA]</scope>
    <source>
        <strain evidence="2">ST1C</strain>
    </source>
</reference>
<comment type="caution">
    <text evidence="2">The sequence shown here is derived from an EMBL/GenBank/DDBJ whole genome shotgun (WGS) entry which is preliminary data.</text>
</comment>